<feature type="region of interest" description="Disordered" evidence="1">
    <location>
        <begin position="337"/>
        <end position="391"/>
    </location>
</feature>
<dbReference type="RefSeq" id="WP_310921133.1">
    <property type="nucleotide sequence ID" value="NZ_JAMQON010000006.1"/>
</dbReference>
<keyword evidence="3" id="KW-1185">Reference proteome</keyword>
<dbReference type="EMBL" id="JAMQON010000006">
    <property type="protein sequence ID" value="MDS0261312.1"/>
    <property type="molecule type" value="Genomic_DNA"/>
</dbReference>
<organism evidence="2 3">
    <name type="scientific">Haloarcula saliterrae</name>
    <dbReference type="NCBI Taxonomy" id="2950534"/>
    <lineage>
        <taxon>Archaea</taxon>
        <taxon>Methanobacteriati</taxon>
        <taxon>Methanobacteriota</taxon>
        <taxon>Stenosarchaea group</taxon>
        <taxon>Halobacteria</taxon>
        <taxon>Halobacteriales</taxon>
        <taxon>Haloarculaceae</taxon>
        <taxon>Haloarcula</taxon>
    </lineage>
</organism>
<comment type="caution">
    <text evidence="2">The sequence shown here is derived from an EMBL/GenBank/DDBJ whole genome shotgun (WGS) entry which is preliminary data.</text>
</comment>
<proteinExistence type="predicted"/>
<reference evidence="2 3" key="1">
    <citation type="submission" date="2022-06" db="EMBL/GenBank/DDBJ databases">
        <title>Haloarcula sp. a new haloarchaeum isolate from saline soil.</title>
        <authorList>
            <person name="Strakova D."/>
            <person name="Galisteo C."/>
            <person name="Sanchez-Porro C."/>
            <person name="Ventosa A."/>
        </authorList>
    </citation>
    <scope>NUCLEOTIDE SEQUENCE [LARGE SCALE GENOMIC DNA]</scope>
    <source>
        <strain evidence="2 3">S1CR25-12</strain>
    </source>
</reference>
<dbReference type="Proteomes" id="UP001259659">
    <property type="component" value="Unassembled WGS sequence"/>
</dbReference>
<feature type="region of interest" description="Disordered" evidence="1">
    <location>
        <begin position="1"/>
        <end position="57"/>
    </location>
</feature>
<name>A0ABU2FGC4_9EURY</name>
<feature type="compositionally biased region" description="Acidic residues" evidence="1">
    <location>
        <begin position="348"/>
        <end position="361"/>
    </location>
</feature>
<evidence type="ECO:0000313" key="3">
    <source>
        <dbReference type="Proteomes" id="UP001259659"/>
    </source>
</evidence>
<gene>
    <name evidence="2" type="ORF">NDI56_18080</name>
</gene>
<protein>
    <recommendedName>
        <fullName evidence="4">DUF2382 domain-containing protein</fullName>
    </recommendedName>
</protein>
<evidence type="ECO:0000313" key="2">
    <source>
        <dbReference type="EMBL" id="MDS0261312.1"/>
    </source>
</evidence>
<feature type="compositionally biased region" description="Basic and acidic residues" evidence="1">
    <location>
        <begin position="32"/>
        <end position="57"/>
    </location>
</feature>
<evidence type="ECO:0000256" key="1">
    <source>
        <dbReference type="SAM" id="MobiDB-lite"/>
    </source>
</evidence>
<sequence length="453" mass="50595">MSHDRETHTESQVTADSETIRSWSETETLVPVRHEHEGEERLEIVPESETRSAHEELSWEEFEREMRDRNMIAVRRGGESGEIDVVERSEVIGRATVESEAVEEALVEGETVETEITERRVVEHVVVEEATVQSEIADREIIQSDIVDVDLLTTDVNQCSVTRAEPPDESTTDLTWFQPGTQLEDPYDVEIDVDEGWEVTREVVERLTIESQIVDTDVEETETVESDTMRETVDIEGVTETILEGELVESPETAQAAVEHGHVESQFREDDIIETNLLRRQTIEEEMSVSKEITGEVSNAETVSADAIAHTVVDSEIVEQEEYDVDLAATVAASETNETMTDETMAGETDEPMAAETDEPTTEATAGEGDVRMTPSEEDEGKTVVNPNGDEVGMVVDVEGGQMYVDPHPSITDRIRTVLGWSEHDDESYLLGTDHIDHIDDDQVVLSVEHAEE</sequence>
<accession>A0ABU2FGC4</accession>
<feature type="compositionally biased region" description="Polar residues" evidence="1">
    <location>
        <begin position="10"/>
        <end position="27"/>
    </location>
</feature>
<evidence type="ECO:0008006" key="4">
    <source>
        <dbReference type="Google" id="ProtNLM"/>
    </source>
</evidence>